<name>A0A4U0PWF4_9NEIS</name>
<dbReference type="Pfam" id="PF07191">
    <property type="entry name" value="Zn_ribbon_6"/>
    <property type="match status" value="1"/>
</dbReference>
<accession>A0A4U0PWF4</accession>
<dbReference type="Gene3D" id="2.10.290.10">
    <property type="entry name" value="YfgJ-like"/>
    <property type="match status" value="1"/>
</dbReference>
<dbReference type="OrthoDB" id="5405751at2"/>
<organism evidence="1 2">
    <name type="scientific">Chitiniphilus eburneus</name>
    <dbReference type="NCBI Taxonomy" id="2571148"/>
    <lineage>
        <taxon>Bacteria</taxon>
        <taxon>Pseudomonadati</taxon>
        <taxon>Pseudomonadota</taxon>
        <taxon>Betaproteobacteria</taxon>
        <taxon>Neisseriales</taxon>
        <taxon>Chitinibacteraceae</taxon>
        <taxon>Chitiniphilus</taxon>
    </lineage>
</organism>
<dbReference type="EMBL" id="SUMF01000014">
    <property type="protein sequence ID" value="TJZ72883.1"/>
    <property type="molecule type" value="Genomic_DNA"/>
</dbReference>
<proteinExistence type="predicted"/>
<dbReference type="Proteomes" id="UP000310016">
    <property type="component" value="Unassembled WGS sequence"/>
</dbReference>
<dbReference type="InterPro" id="IPR029037">
    <property type="entry name" value="DUF1407/YfgJ-like_sf"/>
</dbReference>
<evidence type="ECO:0000313" key="2">
    <source>
        <dbReference type="Proteomes" id="UP000310016"/>
    </source>
</evidence>
<keyword evidence="2" id="KW-1185">Reference proteome</keyword>
<dbReference type="RefSeq" id="WP_136773797.1">
    <property type="nucleotide sequence ID" value="NZ_SUMF01000014.1"/>
</dbReference>
<gene>
    <name evidence="1" type="ORF">FAZ21_12615</name>
</gene>
<dbReference type="InterPro" id="IPR010807">
    <property type="entry name" value="YfgJ-like"/>
</dbReference>
<protein>
    <submittedName>
        <fullName evidence="1">Uncharacterized protein</fullName>
    </submittedName>
</protein>
<comment type="caution">
    <text evidence="1">The sequence shown here is derived from an EMBL/GenBank/DDBJ whole genome shotgun (WGS) entry which is preliminary data.</text>
</comment>
<sequence>MSQTSQPPRCPDCDQPLEVMKACGATSFFCNHCNELKSSQRVREHNAAPGNQEQH</sequence>
<dbReference type="AlphaFoldDB" id="A0A4U0PWF4"/>
<dbReference type="SUPFAM" id="SSF161187">
    <property type="entry name" value="YfgJ-like"/>
    <property type="match status" value="1"/>
</dbReference>
<reference evidence="1 2" key="1">
    <citation type="submission" date="2019-04" db="EMBL/GenBank/DDBJ databases">
        <title>Chitiniphilus eburnea sp. nov., a novel chitinolytic bacterium isolated from aquaculture sludge.</title>
        <authorList>
            <person name="Sheng M."/>
        </authorList>
    </citation>
    <scope>NUCLEOTIDE SEQUENCE [LARGE SCALE GENOMIC DNA]</scope>
    <source>
        <strain evidence="1 2">HX-2-15</strain>
    </source>
</reference>
<evidence type="ECO:0000313" key="1">
    <source>
        <dbReference type="EMBL" id="TJZ72883.1"/>
    </source>
</evidence>